<accession>A0A139A7P6</accession>
<dbReference type="EMBL" id="KQ965785">
    <property type="protein sequence ID" value="KXS12698.1"/>
    <property type="molecule type" value="Genomic_DNA"/>
</dbReference>
<reference evidence="2 3" key="1">
    <citation type="journal article" date="2015" name="Genome Biol. Evol.">
        <title>Phylogenomic analyses indicate that early fungi evolved digesting cell walls of algal ancestors of land plants.</title>
        <authorList>
            <person name="Chang Y."/>
            <person name="Wang S."/>
            <person name="Sekimoto S."/>
            <person name="Aerts A.L."/>
            <person name="Choi C."/>
            <person name="Clum A."/>
            <person name="LaButti K.M."/>
            <person name="Lindquist E.A."/>
            <person name="Yee Ngan C."/>
            <person name="Ohm R.A."/>
            <person name="Salamov A.A."/>
            <person name="Grigoriev I.V."/>
            <person name="Spatafora J.W."/>
            <person name="Berbee M.L."/>
        </authorList>
    </citation>
    <scope>NUCLEOTIDE SEQUENCE [LARGE SCALE GENOMIC DNA]</scope>
    <source>
        <strain evidence="2 3">JEL478</strain>
    </source>
</reference>
<protein>
    <submittedName>
        <fullName evidence="2">Uncharacterized protein</fullName>
    </submittedName>
</protein>
<name>A0A139A7P6_GONPJ</name>
<keyword evidence="1" id="KW-0812">Transmembrane</keyword>
<keyword evidence="1" id="KW-1133">Transmembrane helix</keyword>
<organism evidence="2 3">
    <name type="scientific">Gonapodya prolifera (strain JEL478)</name>
    <name type="common">Monoblepharis prolifera</name>
    <dbReference type="NCBI Taxonomy" id="1344416"/>
    <lineage>
        <taxon>Eukaryota</taxon>
        <taxon>Fungi</taxon>
        <taxon>Fungi incertae sedis</taxon>
        <taxon>Chytridiomycota</taxon>
        <taxon>Chytridiomycota incertae sedis</taxon>
        <taxon>Monoblepharidomycetes</taxon>
        <taxon>Monoblepharidales</taxon>
        <taxon>Gonapodyaceae</taxon>
        <taxon>Gonapodya</taxon>
    </lineage>
</organism>
<sequence>MSTSTSRPSCGPNLEPAEAATLRFCILSETWETGTGNTGGELRRQRRARISIRAAYSIYLARFPFLLVIWALKFCRRLIDLQHASNYGEVHCIIQITVTVPSTLCATISLFVKEGDTSTTLNNYSLGRPCMCQPVMPGAVATVFPLEYAIYANGTASFKTCTTDMILRCYC</sequence>
<gene>
    <name evidence="2" type="ORF">M427DRAFT_390927</name>
</gene>
<feature type="transmembrane region" description="Helical" evidence="1">
    <location>
        <begin position="54"/>
        <end position="72"/>
    </location>
</feature>
<keyword evidence="1" id="KW-0472">Membrane</keyword>
<evidence type="ECO:0000313" key="2">
    <source>
        <dbReference type="EMBL" id="KXS12698.1"/>
    </source>
</evidence>
<evidence type="ECO:0000256" key="1">
    <source>
        <dbReference type="SAM" id="Phobius"/>
    </source>
</evidence>
<proteinExistence type="predicted"/>
<evidence type="ECO:0000313" key="3">
    <source>
        <dbReference type="Proteomes" id="UP000070544"/>
    </source>
</evidence>
<dbReference type="AlphaFoldDB" id="A0A139A7P6"/>
<keyword evidence="3" id="KW-1185">Reference proteome</keyword>
<dbReference type="Proteomes" id="UP000070544">
    <property type="component" value="Unassembled WGS sequence"/>
</dbReference>